<comment type="subcellular location">
    <subcellularLocation>
        <location evidence="1 6">Secreted</location>
    </subcellularLocation>
</comment>
<keyword evidence="3 6" id="KW-0713">Self-incompatibility</keyword>
<protein>
    <recommendedName>
        <fullName evidence="6">S-protein homolog</fullName>
    </recommendedName>
</protein>
<feature type="transmembrane region" description="Helical" evidence="7">
    <location>
        <begin position="12"/>
        <end position="31"/>
    </location>
</feature>
<keyword evidence="5" id="KW-0732">Signal</keyword>
<proteinExistence type="inferred from homology"/>
<keyword evidence="7" id="KW-0472">Membrane</keyword>
<keyword evidence="7" id="KW-0812">Transmembrane</keyword>
<accession>A0AAV0NJW1</accession>
<evidence type="ECO:0000256" key="4">
    <source>
        <dbReference type="ARBA" id="ARBA00022525"/>
    </source>
</evidence>
<evidence type="ECO:0000313" key="8">
    <source>
        <dbReference type="EMBL" id="CAI0458810.1"/>
    </source>
</evidence>
<dbReference type="EMBL" id="CAMGYJ010000008">
    <property type="protein sequence ID" value="CAI0458810.1"/>
    <property type="molecule type" value="Genomic_DNA"/>
</dbReference>
<keyword evidence="4 6" id="KW-0964">Secreted</keyword>
<dbReference type="GO" id="GO:0005576">
    <property type="term" value="C:extracellular region"/>
    <property type="evidence" value="ECO:0007669"/>
    <property type="project" value="UniProtKB-SubCell"/>
</dbReference>
<gene>
    <name evidence="8" type="ORF">LITE_LOCUS33703</name>
</gene>
<comment type="caution">
    <text evidence="8">The sequence shown here is derived from an EMBL/GenBank/DDBJ whole genome shotgun (WGS) entry which is preliminary data.</text>
</comment>
<evidence type="ECO:0000256" key="7">
    <source>
        <dbReference type="SAM" id="Phobius"/>
    </source>
</evidence>
<sequence>MDQLRVVHRKLLSAVGLAAILFIIIVIMAPVPSTCKTTTHITNKLSSGVLNAHCGSSGDDLGNRTLAVDEGFGWSFSESFGTLFWCYLEAEGYRLHFDAYDGAHENKFSEQWEVRDDCVHGKEVNTGDELTLGVWTPVQQ</sequence>
<dbReference type="AlphaFoldDB" id="A0AAV0NJW1"/>
<dbReference type="Pfam" id="PF05938">
    <property type="entry name" value="Self-incomp_S1"/>
    <property type="match status" value="1"/>
</dbReference>
<dbReference type="PANTHER" id="PTHR31232:SF18">
    <property type="entry name" value="S-PROTEIN HOMOLOG"/>
    <property type="match status" value="1"/>
</dbReference>
<evidence type="ECO:0000256" key="6">
    <source>
        <dbReference type="RuleBase" id="RU367044"/>
    </source>
</evidence>
<evidence type="ECO:0000313" key="9">
    <source>
        <dbReference type="Proteomes" id="UP001154282"/>
    </source>
</evidence>
<dbReference type="InterPro" id="IPR010264">
    <property type="entry name" value="Self-incomp_S1"/>
</dbReference>
<dbReference type="PANTHER" id="PTHR31232">
    <property type="match status" value="1"/>
</dbReference>
<organism evidence="8 9">
    <name type="scientific">Linum tenue</name>
    <dbReference type="NCBI Taxonomy" id="586396"/>
    <lineage>
        <taxon>Eukaryota</taxon>
        <taxon>Viridiplantae</taxon>
        <taxon>Streptophyta</taxon>
        <taxon>Embryophyta</taxon>
        <taxon>Tracheophyta</taxon>
        <taxon>Spermatophyta</taxon>
        <taxon>Magnoliopsida</taxon>
        <taxon>eudicotyledons</taxon>
        <taxon>Gunneridae</taxon>
        <taxon>Pentapetalae</taxon>
        <taxon>rosids</taxon>
        <taxon>fabids</taxon>
        <taxon>Malpighiales</taxon>
        <taxon>Linaceae</taxon>
        <taxon>Linum</taxon>
    </lineage>
</organism>
<reference evidence="8" key="1">
    <citation type="submission" date="2022-08" db="EMBL/GenBank/DDBJ databases">
        <authorList>
            <person name="Gutierrez-Valencia J."/>
        </authorList>
    </citation>
    <scope>NUCLEOTIDE SEQUENCE</scope>
</reference>
<name>A0AAV0NJW1_9ROSI</name>
<keyword evidence="7" id="KW-1133">Transmembrane helix</keyword>
<evidence type="ECO:0000256" key="2">
    <source>
        <dbReference type="ARBA" id="ARBA00005581"/>
    </source>
</evidence>
<dbReference type="GO" id="GO:0060320">
    <property type="term" value="P:rejection of self pollen"/>
    <property type="evidence" value="ECO:0007669"/>
    <property type="project" value="UniProtKB-KW"/>
</dbReference>
<keyword evidence="9" id="KW-1185">Reference proteome</keyword>
<evidence type="ECO:0000256" key="3">
    <source>
        <dbReference type="ARBA" id="ARBA00022471"/>
    </source>
</evidence>
<comment type="similarity">
    <text evidence="2 6">Belongs to the plant self-incompatibility (S1) protein family.</text>
</comment>
<evidence type="ECO:0000256" key="5">
    <source>
        <dbReference type="ARBA" id="ARBA00022729"/>
    </source>
</evidence>
<evidence type="ECO:0000256" key="1">
    <source>
        <dbReference type="ARBA" id="ARBA00004613"/>
    </source>
</evidence>
<dbReference type="Proteomes" id="UP001154282">
    <property type="component" value="Unassembled WGS sequence"/>
</dbReference>